<gene>
    <name evidence="3" type="ORF">EMWEY_00036630</name>
</gene>
<feature type="compositionally biased region" description="Low complexity" evidence="1">
    <location>
        <begin position="112"/>
        <end position="129"/>
    </location>
</feature>
<feature type="domain" description="Protein kinase" evidence="2">
    <location>
        <begin position="179"/>
        <end position="464"/>
    </location>
</feature>
<dbReference type="GeneID" id="25337649"/>
<feature type="compositionally biased region" description="Pro residues" evidence="1">
    <location>
        <begin position="10"/>
        <end position="40"/>
    </location>
</feature>
<protein>
    <recommendedName>
        <fullName evidence="2">Protein kinase domain-containing protein</fullName>
    </recommendedName>
</protein>
<feature type="region of interest" description="Disordered" evidence="1">
    <location>
        <begin position="211"/>
        <end position="235"/>
    </location>
</feature>
<keyword evidence="4" id="KW-1185">Reference proteome</keyword>
<dbReference type="EMBL" id="HG721969">
    <property type="protein sequence ID" value="CDJ60970.1"/>
    <property type="molecule type" value="Genomic_DNA"/>
</dbReference>
<feature type="region of interest" description="Disordered" evidence="1">
    <location>
        <begin position="66"/>
        <end position="148"/>
    </location>
</feature>
<proteinExistence type="predicted"/>
<feature type="compositionally biased region" description="Low complexity" evidence="1">
    <location>
        <begin position="68"/>
        <end position="91"/>
    </location>
</feature>
<evidence type="ECO:0000313" key="3">
    <source>
        <dbReference type="EMBL" id="CDJ60970.1"/>
    </source>
</evidence>
<accession>U6MH44</accession>
<dbReference type="GO" id="GO:0004672">
    <property type="term" value="F:protein kinase activity"/>
    <property type="evidence" value="ECO:0007669"/>
    <property type="project" value="InterPro"/>
</dbReference>
<reference evidence="3" key="1">
    <citation type="submission" date="2013-10" db="EMBL/GenBank/DDBJ databases">
        <title>Genomic analysis of the causative agents of coccidiosis in chickens.</title>
        <authorList>
            <person name="Reid A.J."/>
            <person name="Blake D."/>
            <person name="Billington K."/>
            <person name="Browne H."/>
            <person name="Dunn M."/>
            <person name="Hung S."/>
            <person name="Kawahara F."/>
            <person name="Miranda-Saavedra D."/>
            <person name="Mourier T."/>
            <person name="Nagra H."/>
            <person name="Otto T.D."/>
            <person name="Rawlings N."/>
            <person name="Sanchez A."/>
            <person name="Sanders M."/>
            <person name="Subramaniam C."/>
            <person name="Tay Y."/>
            <person name="Dear P."/>
            <person name="Doerig C."/>
            <person name="Gruber A."/>
            <person name="Parkinson J."/>
            <person name="Shirley M."/>
            <person name="Wan K.L."/>
            <person name="Berriman M."/>
            <person name="Tomley F."/>
            <person name="Pain A."/>
        </authorList>
    </citation>
    <scope>NUCLEOTIDE SEQUENCE [LARGE SCALE GENOMIC DNA]</scope>
    <source>
        <strain evidence="3">Weybridge</strain>
    </source>
</reference>
<dbReference type="OrthoDB" id="3256376at2759"/>
<organism evidence="3 4">
    <name type="scientific">Eimeria maxima</name>
    <name type="common">Coccidian parasite</name>
    <dbReference type="NCBI Taxonomy" id="5804"/>
    <lineage>
        <taxon>Eukaryota</taxon>
        <taxon>Sar</taxon>
        <taxon>Alveolata</taxon>
        <taxon>Apicomplexa</taxon>
        <taxon>Conoidasida</taxon>
        <taxon>Coccidia</taxon>
        <taxon>Eucoccidiorida</taxon>
        <taxon>Eimeriorina</taxon>
        <taxon>Eimeriidae</taxon>
        <taxon>Eimeria</taxon>
    </lineage>
</organism>
<dbReference type="Proteomes" id="UP000030763">
    <property type="component" value="Unassembled WGS sequence"/>
</dbReference>
<dbReference type="GO" id="GO:0005524">
    <property type="term" value="F:ATP binding"/>
    <property type="evidence" value="ECO:0007669"/>
    <property type="project" value="InterPro"/>
</dbReference>
<reference evidence="3" key="2">
    <citation type="submission" date="2013-10" db="EMBL/GenBank/DDBJ databases">
        <authorList>
            <person name="Aslett M."/>
        </authorList>
    </citation>
    <scope>NUCLEOTIDE SEQUENCE [LARGE SCALE GENOMIC DNA]</scope>
    <source>
        <strain evidence="3">Weybridge</strain>
    </source>
</reference>
<evidence type="ECO:0000313" key="4">
    <source>
        <dbReference type="Proteomes" id="UP000030763"/>
    </source>
</evidence>
<dbReference type="Gene3D" id="1.10.510.10">
    <property type="entry name" value="Transferase(Phosphotransferase) domain 1"/>
    <property type="match status" value="1"/>
</dbReference>
<name>U6MH44_EIMMA</name>
<feature type="compositionally biased region" description="Acidic residues" evidence="1">
    <location>
        <begin position="214"/>
        <end position="228"/>
    </location>
</feature>
<dbReference type="PROSITE" id="PS50011">
    <property type="entry name" value="PROTEIN_KINASE_DOM"/>
    <property type="match status" value="1"/>
</dbReference>
<feature type="region of interest" description="Disordered" evidence="1">
    <location>
        <begin position="1"/>
        <end position="51"/>
    </location>
</feature>
<evidence type="ECO:0000256" key="1">
    <source>
        <dbReference type="SAM" id="MobiDB-lite"/>
    </source>
</evidence>
<dbReference type="AlphaFoldDB" id="U6MH44"/>
<evidence type="ECO:0000259" key="2">
    <source>
        <dbReference type="PROSITE" id="PS50011"/>
    </source>
</evidence>
<dbReference type="SUPFAM" id="SSF56112">
    <property type="entry name" value="Protein kinase-like (PK-like)"/>
    <property type="match status" value="1"/>
</dbReference>
<dbReference type="InterPro" id="IPR000719">
    <property type="entry name" value="Prot_kinase_dom"/>
</dbReference>
<dbReference type="InterPro" id="IPR011009">
    <property type="entry name" value="Kinase-like_dom_sf"/>
</dbReference>
<dbReference type="VEuPathDB" id="ToxoDB:EMWEY_00036630"/>
<dbReference type="Gene3D" id="3.30.200.20">
    <property type="entry name" value="Phosphorylase Kinase, domain 1"/>
    <property type="match status" value="1"/>
</dbReference>
<dbReference type="RefSeq" id="XP_013337620.1">
    <property type="nucleotide sequence ID" value="XM_013482166.1"/>
</dbReference>
<sequence length="464" mass="48917">MLGSTVPLETFPPPFPLPSSLPSPLPSPFPPLSPRKPSAPPHLHLSEHNNNKILRLSVCTPKEETISAAEAEAAEAAAEAEAAEAAAVEAELPPPPAKEGNSDKSPPPPSADAPDAAAVAAAPGAASAAADEDEKKKTGIIKGTKGTHIPYTDKGLFYFSSPEGPKEPDSPLQKKRKEFTGLPDVDEAEAAMPTAALRGKAFLANCVAVRKQEEEEEEEGDRSDEEETVATATAEADPVLVAVSKSFSDGKKEDIIGSVVTIEETTPLDASLPVGASSRSLRVTRVLGRGVSSIVIEGIDIKTEEVFAIRVQVLERLQLSEKQTCNLLQQAAAAEESCLVRAAADVGAACAAAKRGIMVPLYTAKMGKGSPSAFVWGDFGSSAPLGEALGELTRVTMDYAEPQLLLDLSRFLNAKDSSDVVFANIKSDLWSLGVVLYELFTDGKLPYALAGFPFKFFVSRAPFI</sequence>